<dbReference type="PANTHER" id="PTHR43050:SF1">
    <property type="entry name" value="SERINE RACEMASE"/>
    <property type="match status" value="1"/>
</dbReference>
<feature type="domain" description="Tryptophan synthase beta chain-like PALP" evidence="7">
    <location>
        <begin position="18"/>
        <end position="308"/>
    </location>
</feature>
<evidence type="ECO:0000313" key="8">
    <source>
        <dbReference type="EMBL" id="MBF4695022.1"/>
    </source>
</evidence>
<comment type="cofactor">
    <cofactor evidence="3">
        <name>Mn(2+)</name>
        <dbReference type="ChEBI" id="CHEBI:29035"/>
    </cofactor>
</comment>
<evidence type="ECO:0000256" key="1">
    <source>
        <dbReference type="ARBA" id="ARBA00001913"/>
    </source>
</evidence>
<dbReference type="EMBL" id="JADKNH010000012">
    <property type="protein sequence ID" value="MBF4695022.1"/>
    <property type="molecule type" value="Genomic_DNA"/>
</dbReference>
<evidence type="ECO:0000259" key="7">
    <source>
        <dbReference type="Pfam" id="PF00291"/>
    </source>
</evidence>
<dbReference type="InterPro" id="IPR000634">
    <property type="entry name" value="Ser/Thr_deHydtase_PyrdxlP-BS"/>
</dbReference>
<proteinExistence type="predicted"/>
<dbReference type="RefSeq" id="WP_194703262.1">
    <property type="nucleotide sequence ID" value="NZ_JADKNH010000012.1"/>
</dbReference>
<dbReference type="Pfam" id="PF00291">
    <property type="entry name" value="PALP"/>
    <property type="match status" value="1"/>
</dbReference>
<keyword evidence="6" id="KW-0663">Pyridoxal phosphate</keyword>
<evidence type="ECO:0000256" key="6">
    <source>
        <dbReference type="ARBA" id="ARBA00022898"/>
    </source>
</evidence>
<dbReference type="Proteomes" id="UP000614200">
    <property type="component" value="Unassembled WGS sequence"/>
</dbReference>
<evidence type="ECO:0000256" key="5">
    <source>
        <dbReference type="ARBA" id="ARBA00022842"/>
    </source>
</evidence>
<name>A0ABR9ZX27_9FIRM</name>
<gene>
    <name evidence="8" type="ORF">ISU02_18130</name>
</gene>
<accession>A0ABR9ZX27</accession>
<evidence type="ECO:0000256" key="4">
    <source>
        <dbReference type="ARBA" id="ARBA00001946"/>
    </source>
</evidence>
<keyword evidence="5" id="KW-0460">Magnesium</keyword>
<evidence type="ECO:0000313" key="9">
    <source>
        <dbReference type="Proteomes" id="UP000614200"/>
    </source>
</evidence>
<comment type="caution">
    <text evidence="8">The sequence shown here is derived from an EMBL/GenBank/DDBJ whole genome shotgun (WGS) entry which is preliminary data.</text>
</comment>
<dbReference type="SUPFAM" id="SSF53686">
    <property type="entry name" value="Tryptophan synthase beta subunit-like PLP-dependent enzymes"/>
    <property type="match status" value="1"/>
</dbReference>
<comment type="cofactor">
    <cofactor evidence="4">
        <name>Mg(2+)</name>
        <dbReference type="ChEBI" id="CHEBI:18420"/>
    </cofactor>
</comment>
<dbReference type="InterPro" id="IPR001926">
    <property type="entry name" value="TrpB-like_PALP"/>
</dbReference>
<dbReference type="InterPro" id="IPR036052">
    <property type="entry name" value="TrpB-like_PALP_sf"/>
</dbReference>
<dbReference type="CDD" id="cd01562">
    <property type="entry name" value="Thr-dehyd"/>
    <property type="match status" value="1"/>
</dbReference>
<dbReference type="PANTHER" id="PTHR43050">
    <property type="entry name" value="SERINE / THREONINE RACEMASE FAMILY MEMBER"/>
    <property type="match status" value="1"/>
</dbReference>
<organism evidence="8 9">
    <name type="scientific">Fusibacter ferrireducens</name>
    <dbReference type="NCBI Taxonomy" id="2785058"/>
    <lineage>
        <taxon>Bacteria</taxon>
        <taxon>Bacillati</taxon>
        <taxon>Bacillota</taxon>
        <taxon>Clostridia</taxon>
        <taxon>Eubacteriales</taxon>
        <taxon>Eubacteriales Family XII. Incertae Sedis</taxon>
        <taxon>Fusibacter</taxon>
    </lineage>
</organism>
<evidence type="ECO:0000256" key="2">
    <source>
        <dbReference type="ARBA" id="ARBA00001933"/>
    </source>
</evidence>
<dbReference type="Gene3D" id="3.40.50.1100">
    <property type="match status" value="2"/>
</dbReference>
<reference evidence="8 9" key="1">
    <citation type="submission" date="2020-11" db="EMBL/GenBank/DDBJ databases">
        <title>Fusibacter basophilias sp. nov.</title>
        <authorList>
            <person name="Qiu D."/>
        </authorList>
    </citation>
    <scope>NUCLEOTIDE SEQUENCE [LARGE SCALE GENOMIC DNA]</scope>
    <source>
        <strain evidence="8 9">Q10-2</strain>
    </source>
</reference>
<sequence>MGKAIVTLQDIQEAARRIQPYIHRTPLLRAESLDENLGCQTYVKPEMLQITGAFKLRGALNKILSLSPEEQQRGIITSSSGNHAQACAYIGRLLRVPVTVIIPEDAPTLKIKNATAMGARVILWDRSYAGRWEKVHQEVAEHGYTIVHPYEDPLVMAGQGTMALEILNDLSDVNTIVVPIGGGGLISGISTAIKQFRPDIRVVGVQAAASDAYCQSRIAGKRIAISSEISTVADGLSCRQAGENPYPIIEKNVDELVSVEEQDILEAVRAVANHCKLIAEPSSCVGIAALLSKRISVTSEEKVCHILTSGNWNLDRIGKIFLGESVESVI</sequence>
<protein>
    <submittedName>
        <fullName evidence="8">Threonine/serine dehydratase</fullName>
    </submittedName>
</protein>
<comment type="cofactor">
    <cofactor evidence="1">
        <name>Ca(2+)</name>
        <dbReference type="ChEBI" id="CHEBI:29108"/>
    </cofactor>
</comment>
<dbReference type="PROSITE" id="PS00165">
    <property type="entry name" value="DEHYDRATASE_SER_THR"/>
    <property type="match status" value="1"/>
</dbReference>
<comment type="cofactor">
    <cofactor evidence="2">
        <name>pyridoxal 5'-phosphate</name>
        <dbReference type="ChEBI" id="CHEBI:597326"/>
    </cofactor>
</comment>
<keyword evidence="9" id="KW-1185">Reference proteome</keyword>
<evidence type="ECO:0000256" key="3">
    <source>
        <dbReference type="ARBA" id="ARBA00001936"/>
    </source>
</evidence>